<name>A0A0F9XXB8_9ZZZZ</name>
<proteinExistence type="predicted"/>
<dbReference type="AlphaFoldDB" id="A0A0F9XXB8"/>
<dbReference type="EMBL" id="LAZR01000061">
    <property type="protein sequence ID" value="KKN97023.1"/>
    <property type="molecule type" value="Genomic_DNA"/>
</dbReference>
<dbReference type="PROSITE" id="PS51257">
    <property type="entry name" value="PROKAR_LIPOPROTEIN"/>
    <property type="match status" value="1"/>
</dbReference>
<protein>
    <recommendedName>
        <fullName evidence="3">Lipoprotein</fullName>
    </recommendedName>
</protein>
<reference evidence="2" key="1">
    <citation type="journal article" date="2015" name="Nature">
        <title>Complex archaea that bridge the gap between prokaryotes and eukaryotes.</title>
        <authorList>
            <person name="Spang A."/>
            <person name="Saw J.H."/>
            <person name="Jorgensen S.L."/>
            <person name="Zaremba-Niedzwiedzka K."/>
            <person name="Martijn J."/>
            <person name="Lind A.E."/>
            <person name="van Eijk R."/>
            <person name="Schleper C."/>
            <person name="Guy L."/>
            <person name="Ettema T.J."/>
        </authorList>
    </citation>
    <scope>NUCLEOTIDE SEQUENCE</scope>
</reference>
<feature type="region of interest" description="Disordered" evidence="1">
    <location>
        <begin position="134"/>
        <end position="165"/>
    </location>
</feature>
<evidence type="ECO:0008006" key="3">
    <source>
        <dbReference type="Google" id="ProtNLM"/>
    </source>
</evidence>
<accession>A0A0F9XXB8</accession>
<sequence length="194" mass="21734">MRRYWHSGAICLAAAFVGCGPVLYTKPVLTTEPVTEAQRHFEAHWQAGLEVLRRYQFKIDLQDRRRGLIRTEPMVARQFFEFWRRDATSAYDVAEASLQKVYLIANVQISRVGSDGTDYVSAVRIQRVRSDQIEARTTGTAGDQGSFGRASGTSGDREEEDEGGSMVLLGEDRELAERILLAIETKATAKLGDF</sequence>
<organism evidence="2">
    <name type="scientific">marine sediment metagenome</name>
    <dbReference type="NCBI Taxonomy" id="412755"/>
    <lineage>
        <taxon>unclassified sequences</taxon>
        <taxon>metagenomes</taxon>
        <taxon>ecological metagenomes</taxon>
    </lineage>
</organism>
<evidence type="ECO:0000256" key="1">
    <source>
        <dbReference type="SAM" id="MobiDB-lite"/>
    </source>
</evidence>
<comment type="caution">
    <text evidence="2">The sequence shown here is derived from an EMBL/GenBank/DDBJ whole genome shotgun (WGS) entry which is preliminary data.</text>
</comment>
<evidence type="ECO:0000313" key="2">
    <source>
        <dbReference type="EMBL" id="KKN97023.1"/>
    </source>
</evidence>
<gene>
    <name evidence="2" type="ORF">LCGC14_0162740</name>
</gene>